<gene>
    <name evidence="12" type="ORF">scyTo_0000801</name>
</gene>
<dbReference type="GO" id="GO:0035556">
    <property type="term" value="P:intracellular signal transduction"/>
    <property type="evidence" value="ECO:0007669"/>
    <property type="project" value="TreeGrafter"/>
</dbReference>
<comment type="caution">
    <text evidence="12">The sequence shown here is derived from an EMBL/GenBank/DDBJ whole genome shotgun (WGS) entry which is preliminary data.</text>
</comment>
<organism evidence="12 13">
    <name type="scientific">Scyliorhinus torazame</name>
    <name type="common">Cloudy catshark</name>
    <name type="synonym">Catulus torazame</name>
    <dbReference type="NCBI Taxonomy" id="75743"/>
    <lineage>
        <taxon>Eukaryota</taxon>
        <taxon>Metazoa</taxon>
        <taxon>Chordata</taxon>
        <taxon>Craniata</taxon>
        <taxon>Vertebrata</taxon>
        <taxon>Chondrichthyes</taxon>
        <taxon>Elasmobranchii</taxon>
        <taxon>Galeomorphii</taxon>
        <taxon>Galeoidea</taxon>
        <taxon>Carcharhiniformes</taxon>
        <taxon>Scyliorhinidae</taxon>
        <taxon>Scyliorhinus</taxon>
    </lineage>
</organism>
<protein>
    <recommendedName>
        <fullName evidence="2">non-specific serine/threonine protein kinase</fullName>
        <ecNumber evidence="2">2.7.11.1</ecNumber>
    </recommendedName>
</protein>
<evidence type="ECO:0000259" key="11">
    <source>
        <dbReference type="PROSITE" id="PS50011"/>
    </source>
</evidence>
<accession>A0A401P4F4</accession>
<dbReference type="AlphaFoldDB" id="A0A401P4F4"/>
<dbReference type="FunFam" id="3.30.200.20:FF:000003">
    <property type="entry name" value="Non-specific serine/threonine protein kinase"/>
    <property type="match status" value="1"/>
</dbReference>
<proteinExistence type="inferred from homology"/>
<comment type="catalytic activity">
    <reaction evidence="8">
        <text>L-threonyl-[protein] + ATP = O-phospho-L-threonyl-[protein] + ADP + H(+)</text>
        <dbReference type="Rhea" id="RHEA:46608"/>
        <dbReference type="Rhea" id="RHEA-COMP:11060"/>
        <dbReference type="Rhea" id="RHEA-COMP:11605"/>
        <dbReference type="ChEBI" id="CHEBI:15378"/>
        <dbReference type="ChEBI" id="CHEBI:30013"/>
        <dbReference type="ChEBI" id="CHEBI:30616"/>
        <dbReference type="ChEBI" id="CHEBI:61977"/>
        <dbReference type="ChEBI" id="CHEBI:456216"/>
        <dbReference type="EC" id="2.7.11.1"/>
    </reaction>
</comment>
<evidence type="ECO:0000256" key="8">
    <source>
        <dbReference type="ARBA" id="ARBA00047899"/>
    </source>
</evidence>
<keyword evidence="13" id="KW-1185">Reference proteome</keyword>
<evidence type="ECO:0000256" key="9">
    <source>
        <dbReference type="ARBA" id="ARBA00048679"/>
    </source>
</evidence>
<dbReference type="FunFam" id="1.10.510.10:FF:000391">
    <property type="entry name" value="Hormonally up-regulated neu tumor-associated kinase"/>
    <property type="match status" value="1"/>
</dbReference>
<keyword evidence="7" id="KW-0067">ATP-binding</keyword>
<evidence type="ECO:0000256" key="7">
    <source>
        <dbReference type="ARBA" id="ARBA00022840"/>
    </source>
</evidence>
<dbReference type="PANTHER" id="PTHR24346:SF101">
    <property type="entry name" value="PROTEIN KINASE DOMAIN-CONTAINING PROTEIN"/>
    <property type="match status" value="1"/>
</dbReference>
<keyword evidence="6" id="KW-0418">Kinase</keyword>
<dbReference type="InterPro" id="IPR011009">
    <property type="entry name" value="Kinase-like_dom_sf"/>
</dbReference>
<evidence type="ECO:0000256" key="4">
    <source>
        <dbReference type="ARBA" id="ARBA00022679"/>
    </source>
</evidence>
<comment type="catalytic activity">
    <reaction evidence="9">
        <text>L-seryl-[protein] + ATP = O-phospho-L-seryl-[protein] + ADP + H(+)</text>
        <dbReference type="Rhea" id="RHEA:17989"/>
        <dbReference type="Rhea" id="RHEA-COMP:9863"/>
        <dbReference type="Rhea" id="RHEA-COMP:11604"/>
        <dbReference type="ChEBI" id="CHEBI:15378"/>
        <dbReference type="ChEBI" id="CHEBI:29999"/>
        <dbReference type="ChEBI" id="CHEBI:30616"/>
        <dbReference type="ChEBI" id="CHEBI:83421"/>
        <dbReference type="ChEBI" id="CHEBI:456216"/>
        <dbReference type="EC" id="2.7.11.1"/>
    </reaction>
</comment>
<feature type="compositionally biased region" description="Basic and acidic residues" evidence="10">
    <location>
        <begin position="547"/>
        <end position="558"/>
    </location>
</feature>
<feature type="domain" description="Protein kinase" evidence="11">
    <location>
        <begin position="59"/>
        <end position="316"/>
    </location>
</feature>
<evidence type="ECO:0000313" key="13">
    <source>
        <dbReference type="Proteomes" id="UP000288216"/>
    </source>
</evidence>
<evidence type="ECO:0000313" key="12">
    <source>
        <dbReference type="EMBL" id="GCB68003.1"/>
    </source>
</evidence>
<feature type="region of interest" description="Disordered" evidence="10">
    <location>
        <begin position="513"/>
        <end position="573"/>
    </location>
</feature>
<dbReference type="EC" id="2.7.11.1" evidence="2"/>
<dbReference type="EMBL" id="BFAA01000165">
    <property type="protein sequence ID" value="GCB68003.1"/>
    <property type="molecule type" value="Genomic_DNA"/>
</dbReference>
<keyword evidence="3" id="KW-0723">Serine/threonine-protein kinase</keyword>
<comment type="similarity">
    <text evidence="1">Belongs to the protein kinase superfamily. CAMK Ser/Thr protein kinase family. SNF1 subfamily.</text>
</comment>
<evidence type="ECO:0000256" key="2">
    <source>
        <dbReference type="ARBA" id="ARBA00012513"/>
    </source>
</evidence>
<dbReference type="Pfam" id="PF00069">
    <property type="entry name" value="Pkinase"/>
    <property type="match status" value="1"/>
</dbReference>
<dbReference type="InterPro" id="IPR008271">
    <property type="entry name" value="Ser/Thr_kinase_AS"/>
</dbReference>
<evidence type="ECO:0000256" key="5">
    <source>
        <dbReference type="ARBA" id="ARBA00022741"/>
    </source>
</evidence>
<dbReference type="PROSITE" id="PS50011">
    <property type="entry name" value="PROTEIN_KINASE_DOM"/>
    <property type="match status" value="1"/>
</dbReference>
<dbReference type="OrthoDB" id="193931at2759"/>
<keyword evidence="5" id="KW-0547">Nucleotide-binding</keyword>
<name>A0A401P4F4_SCYTO</name>
<dbReference type="SUPFAM" id="SSF56112">
    <property type="entry name" value="Protein kinase-like (PK-like)"/>
    <property type="match status" value="1"/>
</dbReference>
<dbReference type="GO" id="GO:0004674">
    <property type="term" value="F:protein serine/threonine kinase activity"/>
    <property type="evidence" value="ECO:0007669"/>
    <property type="project" value="UniProtKB-KW"/>
</dbReference>
<feature type="compositionally biased region" description="Polar residues" evidence="10">
    <location>
        <begin position="415"/>
        <end position="432"/>
    </location>
</feature>
<evidence type="ECO:0000256" key="6">
    <source>
        <dbReference type="ARBA" id="ARBA00022777"/>
    </source>
</evidence>
<dbReference type="PROSITE" id="PS00108">
    <property type="entry name" value="PROTEIN_KINASE_ST"/>
    <property type="match status" value="1"/>
</dbReference>
<feature type="compositionally biased region" description="Basic and acidic residues" evidence="10">
    <location>
        <begin position="523"/>
        <end position="537"/>
    </location>
</feature>
<dbReference type="SMART" id="SM00220">
    <property type="entry name" value="S_TKc"/>
    <property type="match status" value="1"/>
</dbReference>
<dbReference type="STRING" id="75743.A0A401P4F4"/>
<evidence type="ECO:0000256" key="1">
    <source>
        <dbReference type="ARBA" id="ARBA00006234"/>
    </source>
</evidence>
<dbReference type="Proteomes" id="UP000288216">
    <property type="component" value="Unassembled WGS sequence"/>
</dbReference>
<dbReference type="GO" id="GO:0005737">
    <property type="term" value="C:cytoplasm"/>
    <property type="evidence" value="ECO:0007669"/>
    <property type="project" value="TreeGrafter"/>
</dbReference>
<dbReference type="GO" id="GO:0005524">
    <property type="term" value="F:ATP binding"/>
    <property type="evidence" value="ECO:0007669"/>
    <property type="project" value="UniProtKB-KW"/>
</dbReference>
<dbReference type="InterPro" id="IPR000719">
    <property type="entry name" value="Prot_kinase_dom"/>
</dbReference>
<dbReference type="OMA" id="DKWLNDG"/>
<evidence type="ECO:0000256" key="10">
    <source>
        <dbReference type="SAM" id="MobiDB-lite"/>
    </source>
</evidence>
<dbReference type="Gene3D" id="1.10.510.10">
    <property type="entry name" value="Transferase(Phosphotransferase) domain 1"/>
    <property type="match status" value="1"/>
</dbReference>
<keyword evidence="4" id="KW-0808">Transferase</keyword>
<reference evidence="12 13" key="1">
    <citation type="journal article" date="2018" name="Nat. Ecol. Evol.">
        <title>Shark genomes provide insights into elasmobranch evolution and the origin of vertebrates.</title>
        <authorList>
            <person name="Hara Y"/>
            <person name="Yamaguchi K"/>
            <person name="Onimaru K"/>
            <person name="Kadota M"/>
            <person name="Koyanagi M"/>
            <person name="Keeley SD"/>
            <person name="Tatsumi K"/>
            <person name="Tanaka K"/>
            <person name="Motone F"/>
            <person name="Kageyama Y"/>
            <person name="Nozu R"/>
            <person name="Adachi N"/>
            <person name="Nishimura O"/>
            <person name="Nakagawa R"/>
            <person name="Tanegashima C"/>
            <person name="Kiyatake I"/>
            <person name="Matsumoto R"/>
            <person name="Murakumo K"/>
            <person name="Nishida K"/>
            <person name="Terakita A"/>
            <person name="Kuratani S"/>
            <person name="Sato K"/>
            <person name="Hyodo S Kuraku.S."/>
        </authorList>
    </citation>
    <scope>NUCLEOTIDE SEQUENCE [LARGE SCALE GENOMIC DNA]</scope>
</reference>
<feature type="region of interest" description="Disordered" evidence="10">
    <location>
        <begin position="415"/>
        <end position="448"/>
    </location>
</feature>
<dbReference type="PANTHER" id="PTHR24346">
    <property type="entry name" value="MAP/MICROTUBULE AFFINITY-REGULATING KINASE"/>
    <property type="match status" value="1"/>
</dbReference>
<sequence length="573" mass="65063">MPAEVRTAPEDILTERRQVERVLTVWGEASKEPEVPECFLAFPQDLAKRFSHTKRVGNYLVGKMINKGSFAKVMEGLHVPTGEKVAIKVIDKKKAKQDTYVQKNMKREPRIHQMIKHPNIVQLFETLETENSYYMAMELCQGGDLMDRICEKKKLEEREVRKYTRQILSAVEHLHRHAIVHRDLKIENFLLDENNNIKIVDFGLSNTLKNDSQELLNTQCGSPAYAAPELLAHKKYGPKVDVWSIGVSMFAMLTGTLPFTVEPFNIKQLHQKMVNGEISSIPPEISSGAVHVLLSLLEPDPTKRPTVREAMDEKWLNEGFIRRPLHSVVYKNRLCSDELNSVVLNFMTEKTGFGLTEIMNTLINNRPSPSMATYYLLLKKLARCQKGVKNKKKNESSEWNLSFKTLWIDQAENNISNKRPTQQKENATVKQSKQAEARTPDQNLPSASHGTKITVKHAHQENGKNLETSDQLQTYVPAMKELVKEEEIAISLENQDYCFPEVSKFANRELVHLGPPKSSSRGISDKASSEFQDKSDITHGTAGAQKQGHEEQKQDDHLQPITSIRLASGTSFK</sequence>
<evidence type="ECO:0000256" key="3">
    <source>
        <dbReference type="ARBA" id="ARBA00022527"/>
    </source>
</evidence>